<feature type="compositionally biased region" description="Basic residues" evidence="2">
    <location>
        <begin position="180"/>
        <end position="193"/>
    </location>
</feature>
<feature type="region of interest" description="Disordered" evidence="2">
    <location>
        <begin position="384"/>
        <end position="455"/>
    </location>
</feature>
<dbReference type="PANTHER" id="PTHR47232">
    <property type="entry name" value="TRANSDUCIN FAMILY PROTEIN / WD-40 REPEAT FAMILY PROTEIN"/>
    <property type="match status" value="1"/>
</dbReference>
<dbReference type="EMBL" id="QEAQ01000108">
    <property type="protein sequence ID" value="TPX55474.1"/>
    <property type="molecule type" value="Genomic_DNA"/>
</dbReference>
<protein>
    <submittedName>
        <fullName evidence="3">Uncharacterized protein</fullName>
    </submittedName>
</protein>
<gene>
    <name evidence="3" type="ORF">PhCBS80983_g05283</name>
</gene>
<evidence type="ECO:0000256" key="2">
    <source>
        <dbReference type="SAM" id="MobiDB-lite"/>
    </source>
</evidence>
<dbReference type="InterPro" id="IPR001680">
    <property type="entry name" value="WD40_rpt"/>
</dbReference>
<dbReference type="Proteomes" id="UP000318582">
    <property type="component" value="Unassembled WGS sequence"/>
</dbReference>
<comment type="caution">
    <text evidence="3">The sequence shown here is derived from an EMBL/GenBank/DDBJ whole genome shotgun (WGS) entry which is preliminary data.</text>
</comment>
<feature type="compositionally biased region" description="Basic and acidic residues" evidence="2">
    <location>
        <begin position="194"/>
        <end position="210"/>
    </location>
</feature>
<feature type="repeat" description="WD" evidence="1">
    <location>
        <begin position="648"/>
        <end position="689"/>
    </location>
</feature>
<feature type="region of interest" description="Disordered" evidence="2">
    <location>
        <begin position="168"/>
        <end position="216"/>
    </location>
</feature>
<dbReference type="PROSITE" id="PS50082">
    <property type="entry name" value="WD_REPEATS_2"/>
    <property type="match status" value="1"/>
</dbReference>
<dbReference type="InterPro" id="IPR015943">
    <property type="entry name" value="WD40/YVTN_repeat-like_dom_sf"/>
</dbReference>
<dbReference type="Gene3D" id="2.130.10.10">
    <property type="entry name" value="YVTN repeat-like/Quinoprotein amine dehydrogenase"/>
    <property type="match status" value="2"/>
</dbReference>
<keyword evidence="1" id="KW-0853">WD repeat</keyword>
<feature type="compositionally biased region" description="Basic and acidic residues" evidence="2">
    <location>
        <begin position="325"/>
        <end position="334"/>
    </location>
</feature>
<dbReference type="SUPFAM" id="SSF101898">
    <property type="entry name" value="NHL repeat"/>
    <property type="match status" value="1"/>
</dbReference>
<dbReference type="STRING" id="109895.A0A507DUP7"/>
<dbReference type="AlphaFoldDB" id="A0A507DUP7"/>
<dbReference type="PANTHER" id="PTHR47232:SF1">
    <property type="entry name" value="TRANSDUCIN FAMILY PROTEIN _ WD-40 REPEAT FAMILY PROTEIN"/>
    <property type="match status" value="1"/>
</dbReference>
<name>A0A507DUP7_9FUNG</name>
<evidence type="ECO:0000256" key="1">
    <source>
        <dbReference type="PROSITE-ProRule" id="PRU00221"/>
    </source>
</evidence>
<dbReference type="SMART" id="SM00320">
    <property type="entry name" value="WD40"/>
    <property type="match status" value="3"/>
</dbReference>
<dbReference type="SUPFAM" id="SSF50978">
    <property type="entry name" value="WD40 repeat-like"/>
    <property type="match status" value="1"/>
</dbReference>
<proteinExistence type="predicted"/>
<feature type="region of interest" description="Disordered" evidence="2">
    <location>
        <begin position="296"/>
        <end position="348"/>
    </location>
</feature>
<accession>A0A507DUP7</accession>
<reference evidence="3 4" key="1">
    <citation type="journal article" date="2019" name="Sci. Rep.">
        <title>Comparative genomics of chytrid fungi reveal insights into the obligate biotrophic and pathogenic lifestyle of Synchytrium endobioticum.</title>
        <authorList>
            <person name="van de Vossenberg B.T.L.H."/>
            <person name="Warris S."/>
            <person name="Nguyen H.D.T."/>
            <person name="van Gent-Pelzer M.P.E."/>
            <person name="Joly D.L."/>
            <person name="van de Geest H.C."/>
            <person name="Bonants P.J.M."/>
            <person name="Smith D.S."/>
            <person name="Levesque C.A."/>
            <person name="van der Lee T.A.J."/>
        </authorList>
    </citation>
    <scope>NUCLEOTIDE SEQUENCE [LARGE SCALE GENOMIC DNA]</scope>
    <source>
        <strain evidence="3 4">CBS 809.83</strain>
    </source>
</reference>
<evidence type="ECO:0000313" key="3">
    <source>
        <dbReference type="EMBL" id="TPX55474.1"/>
    </source>
</evidence>
<organism evidence="3 4">
    <name type="scientific">Powellomyces hirtus</name>
    <dbReference type="NCBI Taxonomy" id="109895"/>
    <lineage>
        <taxon>Eukaryota</taxon>
        <taxon>Fungi</taxon>
        <taxon>Fungi incertae sedis</taxon>
        <taxon>Chytridiomycota</taxon>
        <taxon>Chytridiomycota incertae sedis</taxon>
        <taxon>Chytridiomycetes</taxon>
        <taxon>Spizellomycetales</taxon>
        <taxon>Powellomycetaceae</taxon>
        <taxon>Powellomyces</taxon>
    </lineage>
</organism>
<sequence>MTNTTIATIITTTTIATTIASHRRAAGTTTSKWSGEQKFCENTTMGITSISIITSVTNSLISSRRLGSINITSNVGGMRNHQILDLWMTQVAKEAGAETETELITREMRSIQALVMGMTQGAKKAGIEKEMERITRGIPSQHMLDIRMTQIATEAGTEKGMELITRGMQSDRDGAELNKKQKKAQKTPAKKRKIDADDGRSSSNRRRSEGVEEGSVELLHVKSEAVEPPIYVNTPPPALSLPSSPPCAPPQSRAKAASVVVAAETSQHPAYQPDTRLAEALNGLISQHQEFRSIGANAVRPGPRSGNVTDTAVDDNARSLKRGRKDYDDSDSSRNDSSSDSDDEPMSLDRIALLIEKQRSRFKMHTEEARRASRRMNKLTKRLSRIATCGESSPMMRSADVGRSSPRSPQRALRTRPQEEEQRHPVPPTAPQMDTSSPTTKASAKAKAKTPKPSVPLVLKSSDKIDVLYAFNTTKAGDLGRKPRTLLLPPKTKGELRHTVIASTLDGNLHLYDKRLKRHYQSIRHDELRNYWPEDIAWVSHNILAVAAADKSCHSATRGDERLIPHQLALIYDCSMGKGKMTYKVQHLIHNTPHDKGATVIYPFSLSGNKTHWLTGGLDKKLFLWSFDGKFQTTGPDLYTRVNHISVHTEHTSSINAIHYNKHSEILYSGGLDCRLVGWSITNQKNVLPPVRLEGRIRDLTEVPTQPNLMLIGFAENKRQLRLWDERTNSFVLEFGMGNNATEEPVRDSTRYMHPSVHPNGYLVSMGQLKGGKIGIWDMRYSGVERAPTQQIDGHSKRVIVAKFDTYKSRESLISISHDNSINFTDYKRRQDVPPQNPTTSA</sequence>
<feature type="compositionally biased region" description="Basic and acidic residues" evidence="2">
    <location>
        <begin position="169"/>
        <end position="179"/>
    </location>
</feature>
<evidence type="ECO:0000313" key="4">
    <source>
        <dbReference type="Proteomes" id="UP000318582"/>
    </source>
</evidence>
<keyword evidence="4" id="KW-1185">Reference proteome</keyword>
<dbReference type="InterPro" id="IPR036322">
    <property type="entry name" value="WD40_repeat_dom_sf"/>
</dbReference>